<comment type="similarity">
    <text evidence="1">Belongs to the class IV-like SAM-binding methyltransferase superfamily. RNA methyltransferase TrmH family.</text>
</comment>
<evidence type="ECO:0000259" key="5">
    <source>
        <dbReference type="SMART" id="SM00967"/>
    </source>
</evidence>
<proteinExistence type="inferred from homology"/>
<dbReference type="GO" id="GO:0005737">
    <property type="term" value="C:cytoplasm"/>
    <property type="evidence" value="ECO:0007669"/>
    <property type="project" value="UniProtKB-ARBA"/>
</dbReference>
<keyword evidence="7" id="KW-1185">Reference proteome</keyword>
<gene>
    <name evidence="6" type="ORF">GCM10011335_02680</name>
</gene>
<dbReference type="AlphaFoldDB" id="A0A916V1P9"/>
<feature type="compositionally biased region" description="Basic and acidic residues" evidence="4">
    <location>
        <begin position="7"/>
        <end position="17"/>
    </location>
</feature>
<keyword evidence="3" id="KW-0808">Transferase</keyword>
<dbReference type="Proteomes" id="UP000613160">
    <property type="component" value="Unassembled WGS sequence"/>
</dbReference>
<name>A0A916V1P9_9HYPH</name>
<keyword evidence="2 6" id="KW-0489">Methyltransferase</keyword>
<evidence type="ECO:0000256" key="4">
    <source>
        <dbReference type="SAM" id="MobiDB-lite"/>
    </source>
</evidence>
<dbReference type="SMART" id="SM00967">
    <property type="entry name" value="SpoU_sub_bind"/>
    <property type="match status" value="1"/>
</dbReference>
<protein>
    <submittedName>
        <fullName evidence="6">RNA methyltransferase</fullName>
    </submittedName>
</protein>
<dbReference type="InterPro" id="IPR053888">
    <property type="entry name" value="MRM3-like_sub_bind"/>
</dbReference>
<dbReference type="RefSeq" id="WP_188848756.1">
    <property type="nucleotide sequence ID" value="NZ_BMJJ01000001.1"/>
</dbReference>
<dbReference type="GO" id="GO:0032259">
    <property type="term" value="P:methylation"/>
    <property type="evidence" value="ECO:0007669"/>
    <property type="project" value="UniProtKB-KW"/>
</dbReference>
<dbReference type="GO" id="GO:0003723">
    <property type="term" value="F:RNA binding"/>
    <property type="evidence" value="ECO:0007669"/>
    <property type="project" value="InterPro"/>
</dbReference>
<dbReference type="EMBL" id="BMJJ01000001">
    <property type="protein sequence ID" value="GGD03377.1"/>
    <property type="molecule type" value="Genomic_DNA"/>
</dbReference>
<dbReference type="InterPro" id="IPR029026">
    <property type="entry name" value="tRNA_m1G_MTases_N"/>
</dbReference>
<evidence type="ECO:0000256" key="1">
    <source>
        <dbReference type="ARBA" id="ARBA00007228"/>
    </source>
</evidence>
<dbReference type="GO" id="GO:0006396">
    <property type="term" value="P:RNA processing"/>
    <property type="evidence" value="ECO:0007669"/>
    <property type="project" value="InterPro"/>
</dbReference>
<reference evidence="6" key="2">
    <citation type="submission" date="2020-09" db="EMBL/GenBank/DDBJ databases">
        <authorList>
            <person name="Sun Q."/>
            <person name="Zhou Y."/>
        </authorList>
    </citation>
    <scope>NUCLEOTIDE SEQUENCE</scope>
    <source>
        <strain evidence="6">CGMCC 1.15493</strain>
    </source>
</reference>
<dbReference type="Pfam" id="PF00588">
    <property type="entry name" value="SpoU_methylase"/>
    <property type="match status" value="1"/>
</dbReference>
<dbReference type="InterPro" id="IPR029028">
    <property type="entry name" value="Alpha/beta_knot_MTases"/>
</dbReference>
<evidence type="ECO:0000313" key="7">
    <source>
        <dbReference type="Proteomes" id="UP000613160"/>
    </source>
</evidence>
<evidence type="ECO:0000256" key="2">
    <source>
        <dbReference type="ARBA" id="ARBA00022603"/>
    </source>
</evidence>
<dbReference type="CDD" id="cd18095">
    <property type="entry name" value="SpoU-like_rRNA-MTase"/>
    <property type="match status" value="1"/>
</dbReference>
<dbReference type="Pfam" id="PF22435">
    <property type="entry name" value="MRM3-like_sub_bind"/>
    <property type="match status" value="1"/>
</dbReference>
<organism evidence="6 7">
    <name type="scientific">Aureimonas glaciei</name>
    <dbReference type="NCBI Taxonomy" id="1776957"/>
    <lineage>
        <taxon>Bacteria</taxon>
        <taxon>Pseudomonadati</taxon>
        <taxon>Pseudomonadota</taxon>
        <taxon>Alphaproteobacteria</taxon>
        <taxon>Hyphomicrobiales</taxon>
        <taxon>Aurantimonadaceae</taxon>
        <taxon>Aureimonas</taxon>
    </lineage>
</organism>
<evidence type="ECO:0000256" key="3">
    <source>
        <dbReference type="ARBA" id="ARBA00022679"/>
    </source>
</evidence>
<dbReference type="SUPFAM" id="SSF75217">
    <property type="entry name" value="alpha/beta knot"/>
    <property type="match status" value="1"/>
</dbReference>
<dbReference type="GO" id="GO:0008173">
    <property type="term" value="F:RNA methyltransferase activity"/>
    <property type="evidence" value="ECO:0007669"/>
    <property type="project" value="InterPro"/>
</dbReference>
<dbReference type="PANTHER" id="PTHR43191:SF2">
    <property type="entry name" value="RRNA METHYLTRANSFERASE 3, MITOCHONDRIAL"/>
    <property type="match status" value="1"/>
</dbReference>
<reference evidence="6" key="1">
    <citation type="journal article" date="2014" name="Int. J. Syst. Evol. Microbiol.">
        <title>Complete genome sequence of Corynebacterium casei LMG S-19264T (=DSM 44701T), isolated from a smear-ripened cheese.</title>
        <authorList>
            <consortium name="US DOE Joint Genome Institute (JGI-PGF)"/>
            <person name="Walter F."/>
            <person name="Albersmeier A."/>
            <person name="Kalinowski J."/>
            <person name="Ruckert C."/>
        </authorList>
    </citation>
    <scope>NUCLEOTIDE SEQUENCE</scope>
    <source>
        <strain evidence="6">CGMCC 1.15493</strain>
    </source>
</reference>
<dbReference type="InterPro" id="IPR001537">
    <property type="entry name" value="SpoU_MeTrfase"/>
</dbReference>
<accession>A0A916V1P9</accession>
<dbReference type="Gene3D" id="3.40.1280.10">
    <property type="match status" value="1"/>
</dbReference>
<dbReference type="InterPro" id="IPR051259">
    <property type="entry name" value="rRNA_Methyltransferase"/>
</dbReference>
<comment type="caution">
    <text evidence="6">The sequence shown here is derived from an EMBL/GenBank/DDBJ whole genome shotgun (WGS) entry which is preliminary data.</text>
</comment>
<dbReference type="InterPro" id="IPR013123">
    <property type="entry name" value="SpoU_subst-bd"/>
</dbReference>
<dbReference type="Gene3D" id="3.30.1330.30">
    <property type="match status" value="1"/>
</dbReference>
<dbReference type="SUPFAM" id="SSF55315">
    <property type="entry name" value="L30e-like"/>
    <property type="match status" value="1"/>
</dbReference>
<evidence type="ECO:0000313" key="6">
    <source>
        <dbReference type="EMBL" id="GGD03377.1"/>
    </source>
</evidence>
<feature type="domain" description="RNA 2-O ribose methyltransferase substrate binding" evidence="5">
    <location>
        <begin position="54"/>
        <end position="130"/>
    </location>
</feature>
<feature type="region of interest" description="Disordered" evidence="4">
    <location>
        <begin position="1"/>
        <end position="25"/>
    </location>
</feature>
<dbReference type="PANTHER" id="PTHR43191">
    <property type="entry name" value="RRNA METHYLTRANSFERASE 3"/>
    <property type="match status" value="1"/>
</dbReference>
<dbReference type="InterPro" id="IPR029064">
    <property type="entry name" value="Ribosomal_eL30-like_sf"/>
</dbReference>
<sequence>MADDFDDKNARPARRPDLSAPGRVKDLSSVSNPIIKDIRALGLKKHREETGLFIAEGLKLVIDALDAGWAIETLVVAKSQLHNPLLTQTAARTVALGADVVEASEKVLGVITRRDNPQSAIGVFRQKTTSLDKLDLGKDGVVVVLDRVRDPGNLGTILRTADAVGAKGVVLVGDCVDPFSLETVRATMGSIFAVPIVRASEGQLLGWRTKFRGLVAGTHMSGTTDYRAPDYAGKPTLLMMGNEQAGLSEPLAKACDVLLRIPQAGRADSLNLAIATGVMLFEVRRKALVL</sequence>